<name>A0AAD5RKR0_9PEZI</name>
<organism evidence="2 3">
    <name type="scientific">Zalerion maritima</name>
    <dbReference type="NCBI Taxonomy" id="339359"/>
    <lineage>
        <taxon>Eukaryota</taxon>
        <taxon>Fungi</taxon>
        <taxon>Dikarya</taxon>
        <taxon>Ascomycota</taxon>
        <taxon>Pezizomycotina</taxon>
        <taxon>Sordariomycetes</taxon>
        <taxon>Lulworthiomycetidae</taxon>
        <taxon>Lulworthiales</taxon>
        <taxon>Lulworthiaceae</taxon>
        <taxon>Zalerion</taxon>
    </lineage>
</organism>
<reference evidence="2" key="1">
    <citation type="submission" date="2022-07" db="EMBL/GenBank/DDBJ databases">
        <title>Draft genome sequence of Zalerion maritima ATCC 34329, a (micro)plastics degrading marine fungus.</title>
        <authorList>
            <person name="Paco A."/>
            <person name="Goncalves M.F.M."/>
            <person name="Rocha-Santos T.A.P."/>
            <person name="Alves A."/>
        </authorList>
    </citation>
    <scope>NUCLEOTIDE SEQUENCE</scope>
    <source>
        <strain evidence="2">ATCC 34329</strain>
    </source>
</reference>
<evidence type="ECO:0000313" key="2">
    <source>
        <dbReference type="EMBL" id="KAJ2896235.1"/>
    </source>
</evidence>
<feature type="domain" description="Aminoglycoside phosphotransferase" evidence="1">
    <location>
        <begin position="99"/>
        <end position="343"/>
    </location>
</feature>
<dbReference type="InterPro" id="IPR011009">
    <property type="entry name" value="Kinase-like_dom_sf"/>
</dbReference>
<keyword evidence="3" id="KW-1185">Reference proteome</keyword>
<accession>A0AAD5RKR0</accession>
<comment type="caution">
    <text evidence="2">The sequence shown here is derived from an EMBL/GenBank/DDBJ whole genome shotgun (WGS) entry which is preliminary data.</text>
</comment>
<dbReference type="InterPro" id="IPR051678">
    <property type="entry name" value="AGP_Transferase"/>
</dbReference>
<dbReference type="EMBL" id="JAKWBI020000344">
    <property type="protein sequence ID" value="KAJ2896235.1"/>
    <property type="molecule type" value="Genomic_DNA"/>
</dbReference>
<dbReference type="Gene3D" id="3.90.1200.10">
    <property type="match status" value="1"/>
</dbReference>
<protein>
    <recommendedName>
        <fullName evidence="1">Aminoglycoside phosphotransferase domain-containing protein</fullName>
    </recommendedName>
</protein>
<dbReference type="AlphaFoldDB" id="A0AAD5RKR0"/>
<dbReference type="PANTHER" id="PTHR21310">
    <property type="entry name" value="AMINOGLYCOSIDE PHOSPHOTRANSFERASE-RELATED-RELATED"/>
    <property type="match status" value="1"/>
</dbReference>
<dbReference type="PANTHER" id="PTHR21310:SF15">
    <property type="entry name" value="AMINOGLYCOSIDE PHOSPHOTRANSFERASE DOMAIN-CONTAINING PROTEIN"/>
    <property type="match status" value="1"/>
</dbReference>
<dbReference type="SUPFAM" id="SSF56112">
    <property type="entry name" value="Protein kinase-like (PK-like)"/>
    <property type="match status" value="1"/>
</dbReference>
<gene>
    <name evidence="2" type="ORF">MKZ38_005729</name>
</gene>
<evidence type="ECO:0000259" key="1">
    <source>
        <dbReference type="Pfam" id="PF01636"/>
    </source>
</evidence>
<sequence>MDSKHEALYEKLLALTREGLLGPRAGKGVAANIVTEDAGTLTYIVTLVSMPPSSDAMERHLVKLQKKDGKLVSTRRLYITREDMAVILRDASLGTLKDYERLNNGAYGVTYRSSVEEPGSPEFVVQLRSHGKVQSMNRLQEYIRQEALPALPVPKVYPSLNTALAVEGLQLQITELVSGVMGDSIYYDLEMERRQVMVRQMARAFAALWELPISKQLTGIGDAIMPSDGDLSMLAIKVEPERRHGIGGPFQTVSDFLKAWIRHRFARLEAQNGIDEYKAELLPPIRQFVETSLDSALPPEVDSIPVVLMHTDMGLHNIIVSPDYPFEFRAVIDWEFTSCLPFLCAVPDLIEPLFREQEGAEGPLWEGGEELCSAFWDEIPDWKALKMTTEGRTFLEWYEFGLYLKANALLDLGAPLQTKMAFWEKNLTFVTAFLKRWSSDVASL</sequence>
<dbReference type="Proteomes" id="UP001201980">
    <property type="component" value="Unassembled WGS sequence"/>
</dbReference>
<dbReference type="Pfam" id="PF01636">
    <property type="entry name" value="APH"/>
    <property type="match status" value="1"/>
</dbReference>
<evidence type="ECO:0000313" key="3">
    <source>
        <dbReference type="Proteomes" id="UP001201980"/>
    </source>
</evidence>
<proteinExistence type="predicted"/>
<dbReference type="InterPro" id="IPR002575">
    <property type="entry name" value="Aminoglycoside_PTrfase"/>
</dbReference>